<dbReference type="GO" id="GO:0004143">
    <property type="term" value="F:ATP-dependent diacylglycerol kinase activity"/>
    <property type="evidence" value="ECO:0007669"/>
    <property type="project" value="TreeGrafter"/>
</dbReference>
<dbReference type="InterPro" id="IPR045540">
    <property type="entry name" value="YegS/DAGK_C"/>
</dbReference>
<evidence type="ECO:0000256" key="7">
    <source>
        <dbReference type="ARBA" id="ARBA00023209"/>
    </source>
</evidence>
<evidence type="ECO:0000256" key="4">
    <source>
        <dbReference type="ARBA" id="ARBA00022741"/>
    </source>
</evidence>
<dbReference type="GO" id="GO:0008654">
    <property type="term" value="P:phospholipid biosynthetic process"/>
    <property type="evidence" value="ECO:0007669"/>
    <property type="project" value="UniProtKB-KW"/>
</dbReference>
<dbReference type="Pfam" id="PF00781">
    <property type="entry name" value="DAGK_cat"/>
    <property type="match status" value="1"/>
</dbReference>
<sequence>MRALLLFNPNATTTDDRVRDVIASALASAVELDVQPTKQRGHATHIVAGAVHEGVDAVFALGGDGTANEVLQALVGTDVRLGIIPGGGANVLARSLGLPNDAVAATSVLLEHLRADRTRRITLGRANERWFGFNAGFGFDAAVVRHVEQHPQVKRVFRQAAFVASTTREWFVGEGRGCPRITLHHADGSVAGPYLVAVVANTDPYTFLGPRPMHVHPRASFDLGLDLVGIRRVSTVALLRILNRVFRDGEHVRAKGLDYVHDLAAFTLSSPEPLPLMVDGDYSGEHLQVTFAAVPDALRVLA</sequence>
<dbReference type="SUPFAM" id="SSF111331">
    <property type="entry name" value="NAD kinase/diacylglycerol kinase-like"/>
    <property type="match status" value="1"/>
</dbReference>
<keyword evidence="8" id="KW-1208">Phospholipid metabolism</keyword>
<keyword evidence="6" id="KW-0067">ATP-binding</keyword>
<evidence type="ECO:0000256" key="6">
    <source>
        <dbReference type="ARBA" id="ARBA00022840"/>
    </source>
</evidence>
<dbReference type="InterPro" id="IPR001206">
    <property type="entry name" value="Diacylglycerol_kinase_cat_dom"/>
</dbReference>
<gene>
    <name evidence="10" type="ORF">GCM10011354_06630</name>
</gene>
<evidence type="ECO:0000256" key="1">
    <source>
        <dbReference type="ARBA" id="ARBA00001946"/>
    </source>
</evidence>
<dbReference type="PANTHER" id="PTHR12358:SF106">
    <property type="entry name" value="LIPID KINASE YEGS"/>
    <property type="match status" value="1"/>
</dbReference>
<dbReference type="Proteomes" id="UP000650511">
    <property type="component" value="Unassembled WGS sequence"/>
</dbReference>
<evidence type="ECO:0000256" key="3">
    <source>
        <dbReference type="ARBA" id="ARBA00022679"/>
    </source>
</evidence>
<dbReference type="RefSeq" id="WP_165404146.1">
    <property type="nucleotide sequence ID" value="NZ_BMHA01000002.1"/>
</dbReference>
<comment type="caution">
    <text evidence="10">The sequence shown here is derived from an EMBL/GenBank/DDBJ whole genome shotgun (WGS) entry which is preliminary data.</text>
</comment>
<evidence type="ECO:0000256" key="8">
    <source>
        <dbReference type="ARBA" id="ARBA00023264"/>
    </source>
</evidence>
<proteinExistence type="inferred from homology"/>
<dbReference type="Gene3D" id="2.60.200.40">
    <property type="match status" value="1"/>
</dbReference>
<dbReference type="InterPro" id="IPR016064">
    <property type="entry name" value="NAD/diacylglycerol_kinase_sf"/>
</dbReference>
<evidence type="ECO:0000259" key="9">
    <source>
        <dbReference type="PROSITE" id="PS50146"/>
    </source>
</evidence>
<evidence type="ECO:0000313" key="11">
    <source>
        <dbReference type="Proteomes" id="UP000650511"/>
    </source>
</evidence>
<evidence type="ECO:0000313" key="10">
    <source>
        <dbReference type="EMBL" id="GGI03954.1"/>
    </source>
</evidence>
<reference evidence="10" key="1">
    <citation type="journal article" date="2014" name="Int. J. Syst. Evol. Microbiol.">
        <title>Complete genome sequence of Corynebacterium casei LMG S-19264T (=DSM 44701T), isolated from a smear-ripened cheese.</title>
        <authorList>
            <consortium name="US DOE Joint Genome Institute (JGI-PGF)"/>
            <person name="Walter F."/>
            <person name="Albersmeier A."/>
            <person name="Kalinowski J."/>
            <person name="Ruckert C."/>
        </authorList>
    </citation>
    <scope>NUCLEOTIDE SEQUENCE</scope>
    <source>
        <strain evidence="10">CGMCC 1.14988</strain>
    </source>
</reference>
<accession>A0A8J3ESQ4</accession>
<dbReference type="SMART" id="SM00046">
    <property type="entry name" value="DAGKc"/>
    <property type="match status" value="1"/>
</dbReference>
<keyword evidence="7" id="KW-0443">Lipid metabolism</keyword>
<dbReference type="PANTHER" id="PTHR12358">
    <property type="entry name" value="SPHINGOSINE KINASE"/>
    <property type="match status" value="1"/>
</dbReference>
<comment type="cofactor">
    <cofactor evidence="1">
        <name>Mg(2+)</name>
        <dbReference type="ChEBI" id="CHEBI:18420"/>
    </cofactor>
</comment>
<keyword evidence="7" id="KW-0594">Phospholipid biosynthesis</keyword>
<dbReference type="EMBL" id="BMHA01000002">
    <property type="protein sequence ID" value="GGI03954.1"/>
    <property type="molecule type" value="Genomic_DNA"/>
</dbReference>
<keyword evidence="5 10" id="KW-0418">Kinase</keyword>
<dbReference type="InterPro" id="IPR017438">
    <property type="entry name" value="ATP-NAD_kinase_N"/>
</dbReference>
<dbReference type="Pfam" id="PF19279">
    <property type="entry name" value="YegS_C"/>
    <property type="match status" value="1"/>
</dbReference>
<organism evidence="10 11">
    <name type="scientific">Egicoccus halophilus</name>
    <dbReference type="NCBI Taxonomy" id="1670830"/>
    <lineage>
        <taxon>Bacteria</taxon>
        <taxon>Bacillati</taxon>
        <taxon>Actinomycetota</taxon>
        <taxon>Nitriliruptoria</taxon>
        <taxon>Egicoccales</taxon>
        <taxon>Egicoccaceae</taxon>
        <taxon>Egicoccus</taxon>
    </lineage>
</organism>
<comment type="similarity">
    <text evidence="2">Belongs to the diacylglycerol/lipid kinase family.</text>
</comment>
<dbReference type="GO" id="GO:0005524">
    <property type="term" value="F:ATP binding"/>
    <property type="evidence" value="ECO:0007669"/>
    <property type="project" value="UniProtKB-KW"/>
</dbReference>
<keyword evidence="7" id="KW-0444">Lipid biosynthesis</keyword>
<keyword evidence="11" id="KW-1185">Reference proteome</keyword>
<evidence type="ECO:0000256" key="2">
    <source>
        <dbReference type="ARBA" id="ARBA00005983"/>
    </source>
</evidence>
<dbReference type="AlphaFoldDB" id="A0A8J3ESQ4"/>
<dbReference type="Gene3D" id="3.40.50.10330">
    <property type="entry name" value="Probable inorganic polyphosphate/atp-NAD kinase, domain 1"/>
    <property type="match status" value="1"/>
</dbReference>
<reference evidence="10" key="2">
    <citation type="submission" date="2020-09" db="EMBL/GenBank/DDBJ databases">
        <authorList>
            <person name="Sun Q."/>
            <person name="Zhou Y."/>
        </authorList>
    </citation>
    <scope>NUCLEOTIDE SEQUENCE</scope>
    <source>
        <strain evidence="10">CGMCC 1.14988</strain>
    </source>
</reference>
<keyword evidence="4" id="KW-0547">Nucleotide-binding</keyword>
<dbReference type="PROSITE" id="PS50146">
    <property type="entry name" value="DAGK"/>
    <property type="match status" value="1"/>
</dbReference>
<protein>
    <submittedName>
        <fullName evidence="10">Diacylglycerol kinase</fullName>
    </submittedName>
</protein>
<evidence type="ECO:0000256" key="5">
    <source>
        <dbReference type="ARBA" id="ARBA00022777"/>
    </source>
</evidence>
<dbReference type="InterPro" id="IPR050187">
    <property type="entry name" value="Lipid_Phosphate_FormReg"/>
</dbReference>
<name>A0A8J3ESQ4_9ACTN</name>
<feature type="domain" description="DAGKc" evidence="9">
    <location>
        <begin position="1"/>
        <end position="129"/>
    </location>
</feature>
<dbReference type="GO" id="GO:0005886">
    <property type="term" value="C:plasma membrane"/>
    <property type="evidence" value="ECO:0007669"/>
    <property type="project" value="TreeGrafter"/>
</dbReference>
<keyword evidence="3" id="KW-0808">Transferase</keyword>